<evidence type="ECO:0000313" key="3">
    <source>
        <dbReference type="Proteomes" id="UP000765509"/>
    </source>
</evidence>
<accession>A0A9Q3BSV1</accession>
<gene>
    <name evidence="2" type="ORF">O181_011449</name>
</gene>
<sequence>MANQQHLNLLLFVSYFLIDTDTSAPNSKSLLPSSSDSNLKAAPNFLGSDSEIYHPMYSNDQSSEEYEGEDYEYLITEDGGTGVDDMTSPKCCKKAVKRKFI</sequence>
<keyword evidence="1" id="KW-0732">Signal</keyword>
<feature type="signal peptide" evidence="1">
    <location>
        <begin position="1"/>
        <end position="23"/>
    </location>
</feature>
<name>A0A9Q3BSV1_9BASI</name>
<keyword evidence="3" id="KW-1185">Reference proteome</keyword>
<organism evidence="2 3">
    <name type="scientific">Austropuccinia psidii MF-1</name>
    <dbReference type="NCBI Taxonomy" id="1389203"/>
    <lineage>
        <taxon>Eukaryota</taxon>
        <taxon>Fungi</taxon>
        <taxon>Dikarya</taxon>
        <taxon>Basidiomycota</taxon>
        <taxon>Pucciniomycotina</taxon>
        <taxon>Pucciniomycetes</taxon>
        <taxon>Pucciniales</taxon>
        <taxon>Sphaerophragmiaceae</taxon>
        <taxon>Austropuccinia</taxon>
    </lineage>
</organism>
<reference evidence="2" key="1">
    <citation type="submission" date="2021-03" db="EMBL/GenBank/DDBJ databases">
        <title>Draft genome sequence of rust myrtle Austropuccinia psidii MF-1, a brazilian biotype.</title>
        <authorList>
            <person name="Quecine M.C."/>
            <person name="Pachon D.M.R."/>
            <person name="Bonatelli M.L."/>
            <person name="Correr F.H."/>
            <person name="Franceschini L.M."/>
            <person name="Leite T.F."/>
            <person name="Margarido G.R.A."/>
            <person name="Almeida C.A."/>
            <person name="Ferrarezi J.A."/>
            <person name="Labate C.A."/>
        </authorList>
    </citation>
    <scope>NUCLEOTIDE SEQUENCE</scope>
    <source>
        <strain evidence="2">MF-1</strain>
    </source>
</reference>
<evidence type="ECO:0000256" key="1">
    <source>
        <dbReference type="SAM" id="SignalP"/>
    </source>
</evidence>
<evidence type="ECO:0000313" key="2">
    <source>
        <dbReference type="EMBL" id="MBW0471734.1"/>
    </source>
</evidence>
<dbReference type="Proteomes" id="UP000765509">
    <property type="component" value="Unassembled WGS sequence"/>
</dbReference>
<dbReference type="EMBL" id="AVOT02002844">
    <property type="protein sequence ID" value="MBW0471734.1"/>
    <property type="molecule type" value="Genomic_DNA"/>
</dbReference>
<feature type="chain" id="PRO_5040506841" evidence="1">
    <location>
        <begin position="24"/>
        <end position="101"/>
    </location>
</feature>
<dbReference type="AlphaFoldDB" id="A0A9Q3BSV1"/>
<protein>
    <submittedName>
        <fullName evidence="2">Uncharacterized protein</fullName>
    </submittedName>
</protein>
<comment type="caution">
    <text evidence="2">The sequence shown here is derived from an EMBL/GenBank/DDBJ whole genome shotgun (WGS) entry which is preliminary data.</text>
</comment>
<proteinExistence type="predicted"/>